<evidence type="ECO:0000256" key="10">
    <source>
        <dbReference type="SAM" id="SignalP"/>
    </source>
</evidence>
<dbReference type="SUPFAM" id="SSF56112">
    <property type="entry name" value="Protein kinase-like (PK-like)"/>
    <property type="match status" value="1"/>
</dbReference>
<evidence type="ECO:0000259" key="11">
    <source>
        <dbReference type="PROSITE" id="PS50011"/>
    </source>
</evidence>
<accession>A0ABQ8EUH8</accession>
<comment type="catalytic activity">
    <reaction evidence="7">
        <text>L-threonyl-[protein] + ATP = O-phospho-L-threonyl-[protein] + ADP + H(+)</text>
        <dbReference type="Rhea" id="RHEA:46608"/>
        <dbReference type="Rhea" id="RHEA-COMP:11060"/>
        <dbReference type="Rhea" id="RHEA-COMP:11605"/>
        <dbReference type="ChEBI" id="CHEBI:15378"/>
        <dbReference type="ChEBI" id="CHEBI:30013"/>
        <dbReference type="ChEBI" id="CHEBI:30616"/>
        <dbReference type="ChEBI" id="CHEBI:61977"/>
        <dbReference type="ChEBI" id="CHEBI:456216"/>
        <dbReference type="EC" id="2.7.11.1"/>
    </reaction>
</comment>
<evidence type="ECO:0000256" key="7">
    <source>
        <dbReference type="ARBA" id="ARBA00047899"/>
    </source>
</evidence>
<evidence type="ECO:0000313" key="13">
    <source>
        <dbReference type="Proteomes" id="UP001648503"/>
    </source>
</evidence>
<gene>
    <name evidence="12" type="ORF">BASA50_000216</name>
</gene>
<keyword evidence="5" id="KW-0418">Kinase</keyword>
<name>A0ABQ8EUH8_9FUNG</name>
<feature type="compositionally biased region" description="Low complexity" evidence="9">
    <location>
        <begin position="85"/>
        <end position="94"/>
    </location>
</feature>
<evidence type="ECO:0000256" key="6">
    <source>
        <dbReference type="ARBA" id="ARBA00022840"/>
    </source>
</evidence>
<dbReference type="InterPro" id="IPR000719">
    <property type="entry name" value="Prot_kinase_dom"/>
</dbReference>
<evidence type="ECO:0000256" key="1">
    <source>
        <dbReference type="ARBA" id="ARBA00012513"/>
    </source>
</evidence>
<keyword evidence="4" id="KW-0547">Nucleotide-binding</keyword>
<dbReference type="PROSITE" id="PS50011">
    <property type="entry name" value="PROTEIN_KINASE_DOM"/>
    <property type="match status" value="1"/>
</dbReference>
<evidence type="ECO:0000256" key="9">
    <source>
        <dbReference type="SAM" id="MobiDB-lite"/>
    </source>
</evidence>
<feature type="domain" description="Protein kinase" evidence="11">
    <location>
        <begin position="148"/>
        <end position="315"/>
    </location>
</feature>
<keyword evidence="2" id="KW-0723">Serine/threonine-protein kinase</keyword>
<dbReference type="Proteomes" id="UP001648503">
    <property type="component" value="Unassembled WGS sequence"/>
</dbReference>
<keyword evidence="3" id="KW-0808">Transferase</keyword>
<sequence length="315" mass="35888">MISLYGLFILLLTAEAIHAQDNKNGVDQASGSKDATSLPQRANYLRLPTTLWGIKAHDQSGTDEFADHQSRKKRKGGYWLRKISKSCSQQQSQPEPQPSTLHDPPQSNKMPLPVCLGKLEEESYNRGRNTDQYNAFIKEKTGYFESEYSSKKKLGKGKSGVVFLATKKSDGKKVAYKPIPKSNIRNYALESTPPPRCHLSNPLVPSEKPSVEQCMLPRPLGLLFPYEFALQRYLSRPGYKNPYVPVVFDYYILEYEYIVVMEYFGGKWASLSRYADEKGKLDIEIARDIIKEIVTGMISLKQYGVFHKNIHDMFQ</sequence>
<dbReference type="Gene3D" id="3.30.200.20">
    <property type="entry name" value="Phosphorylase Kinase, domain 1"/>
    <property type="match status" value="1"/>
</dbReference>
<comment type="catalytic activity">
    <reaction evidence="8">
        <text>L-seryl-[protein] + ATP = O-phospho-L-seryl-[protein] + ADP + H(+)</text>
        <dbReference type="Rhea" id="RHEA:17989"/>
        <dbReference type="Rhea" id="RHEA-COMP:9863"/>
        <dbReference type="Rhea" id="RHEA-COMP:11604"/>
        <dbReference type="ChEBI" id="CHEBI:15378"/>
        <dbReference type="ChEBI" id="CHEBI:29999"/>
        <dbReference type="ChEBI" id="CHEBI:30616"/>
        <dbReference type="ChEBI" id="CHEBI:83421"/>
        <dbReference type="ChEBI" id="CHEBI:456216"/>
        <dbReference type="EC" id="2.7.11.1"/>
    </reaction>
</comment>
<dbReference type="PANTHER" id="PTHR22984:SF11">
    <property type="entry name" value="AURORA KINASE-RELATED"/>
    <property type="match status" value="1"/>
</dbReference>
<protein>
    <recommendedName>
        <fullName evidence="1">non-specific serine/threonine protein kinase</fullName>
        <ecNumber evidence="1">2.7.11.1</ecNumber>
    </recommendedName>
</protein>
<evidence type="ECO:0000256" key="4">
    <source>
        <dbReference type="ARBA" id="ARBA00022741"/>
    </source>
</evidence>
<feature type="chain" id="PRO_5045868117" description="non-specific serine/threonine protein kinase" evidence="10">
    <location>
        <begin position="20"/>
        <end position="315"/>
    </location>
</feature>
<evidence type="ECO:0000256" key="3">
    <source>
        <dbReference type="ARBA" id="ARBA00022679"/>
    </source>
</evidence>
<dbReference type="PANTHER" id="PTHR22984">
    <property type="entry name" value="SERINE/THREONINE-PROTEIN KINASE PIM"/>
    <property type="match status" value="1"/>
</dbReference>
<keyword evidence="10" id="KW-0732">Signal</keyword>
<evidence type="ECO:0000256" key="5">
    <source>
        <dbReference type="ARBA" id="ARBA00022777"/>
    </source>
</evidence>
<dbReference type="EMBL" id="JAFCIX010000570">
    <property type="protein sequence ID" value="KAH6586852.1"/>
    <property type="molecule type" value="Genomic_DNA"/>
</dbReference>
<evidence type="ECO:0000256" key="2">
    <source>
        <dbReference type="ARBA" id="ARBA00022527"/>
    </source>
</evidence>
<feature type="region of interest" description="Disordered" evidence="9">
    <location>
        <begin position="84"/>
        <end position="112"/>
    </location>
</feature>
<proteinExistence type="predicted"/>
<keyword evidence="6" id="KW-0067">ATP-binding</keyword>
<dbReference type="EC" id="2.7.11.1" evidence="1"/>
<evidence type="ECO:0000256" key="8">
    <source>
        <dbReference type="ARBA" id="ARBA00048679"/>
    </source>
</evidence>
<reference evidence="12 13" key="1">
    <citation type="submission" date="2021-02" db="EMBL/GenBank/DDBJ databases">
        <title>Variation within the Batrachochytrium salamandrivorans European outbreak.</title>
        <authorList>
            <person name="Kelly M."/>
            <person name="Pasmans F."/>
            <person name="Shea T.P."/>
            <person name="Munoz J.F."/>
            <person name="Carranza S."/>
            <person name="Cuomo C.A."/>
            <person name="Martel A."/>
        </authorList>
    </citation>
    <scope>NUCLEOTIDE SEQUENCE [LARGE SCALE GENOMIC DNA]</scope>
    <source>
        <strain evidence="12 13">AMFP18/2</strain>
    </source>
</reference>
<keyword evidence="13" id="KW-1185">Reference proteome</keyword>
<organism evidence="12 13">
    <name type="scientific">Batrachochytrium salamandrivorans</name>
    <dbReference type="NCBI Taxonomy" id="1357716"/>
    <lineage>
        <taxon>Eukaryota</taxon>
        <taxon>Fungi</taxon>
        <taxon>Fungi incertae sedis</taxon>
        <taxon>Chytridiomycota</taxon>
        <taxon>Chytridiomycota incertae sedis</taxon>
        <taxon>Chytridiomycetes</taxon>
        <taxon>Rhizophydiales</taxon>
        <taxon>Rhizophydiales incertae sedis</taxon>
        <taxon>Batrachochytrium</taxon>
    </lineage>
</organism>
<dbReference type="InterPro" id="IPR051138">
    <property type="entry name" value="PIM_Ser/Thr_kinase"/>
</dbReference>
<evidence type="ECO:0000313" key="12">
    <source>
        <dbReference type="EMBL" id="KAH6586852.1"/>
    </source>
</evidence>
<feature type="signal peptide" evidence="10">
    <location>
        <begin position="1"/>
        <end position="19"/>
    </location>
</feature>
<comment type="caution">
    <text evidence="12">The sequence shown here is derived from an EMBL/GenBank/DDBJ whole genome shotgun (WGS) entry which is preliminary data.</text>
</comment>
<dbReference type="InterPro" id="IPR011009">
    <property type="entry name" value="Kinase-like_dom_sf"/>
</dbReference>